<evidence type="ECO:0000256" key="4">
    <source>
        <dbReference type="SAM" id="MobiDB-lite"/>
    </source>
</evidence>
<dbReference type="Gene3D" id="3.40.50.300">
    <property type="entry name" value="P-loop containing nucleotide triphosphate hydrolases"/>
    <property type="match status" value="1"/>
</dbReference>
<feature type="region of interest" description="Disordered" evidence="4">
    <location>
        <begin position="1"/>
        <end position="22"/>
    </location>
</feature>
<dbReference type="CDD" id="cd18793">
    <property type="entry name" value="SF2_C_SNF"/>
    <property type="match status" value="1"/>
</dbReference>
<evidence type="ECO:0000313" key="7">
    <source>
        <dbReference type="Proteomes" id="UP000053257"/>
    </source>
</evidence>
<protein>
    <recommendedName>
        <fullName evidence="5">Helicase C-terminal domain-containing protein</fullName>
    </recommendedName>
</protein>
<dbReference type="SUPFAM" id="SSF52540">
    <property type="entry name" value="P-loop containing nucleoside triphosphate hydrolases"/>
    <property type="match status" value="2"/>
</dbReference>
<keyword evidence="1" id="KW-0547">Nucleotide-binding</keyword>
<dbReference type="HOGENOM" id="CLU_003233_0_1_1"/>
<feature type="non-terminal residue" evidence="6">
    <location>
        <position position="1046"/>
    </location>
</feature>
<dbReference type="STRING" id="745531.A0A0C3RZI4"/>
<dbReference type="EMBL" id="KN840490">
    <property type="protein sequence ID" value="KIP07791.1"/>
    <property type="molecule type" value="Genomic_DNA"/>
</dbReference>
<proteinExistence type="predicted"/>
<dbReference type="InterPro" id="IPR038718">
    <property type="entry name" value="SNF2-like_sf"/>
</dbReference>
<dbReference type="Gene3D" id="3.40.50.10810">
    <property type="entry name" value="Tandem AAA-ATPase domain"/>
    <property type="match status" value="1"/>
</dbReference>
<organism evidence="6 7">
    <name type="scientific">Phlebiopsis gigantea (strain 11061_1 CR5-6)</name>
    <name type="common">White-rot fungus</name>
    <name type="synonym">Peniophora gigantea</name>
    <dbReference type="NCBI Taxonomy" id="745531"/>
    <lineage>
        <taxon>Eukaryota</taxon>
        <taxon>Fungi</taxon>
        <taxon>Dikarya</taxon>
        <taxon>Basidiomycota</taxon>
        <taxon>Agaricomycotina</taxon>
        <taxon>Agaricomycetes</taxon>
        <taxon>Polyporales</taxon>
        <taxon>Phanerochaetaceae</taxon>
        <taxon>Phlebiopsis</taxon>
    </lineage>
</organism>
<dbReference type="GO" id="GO:0008094">
    <property type="term" value="F:ATP-dependent activity, acting on DNA"/>
    <property type="evidence" value="ECO:0007669"/>
    <property type="project" value="TreeGrafter"/>
</dbReference>
<feature type="region of interest" description="Disordered" evidence="4">
    <location>
        <begin position="763"/>
        <end position="786"/>
    </location>
</feature>
<accession>A0A0C3RZI4</accession>
<dbReference type="PANTHER" id="PTHR45626">
    <property type="entry name" value="TRANSCRIPTION TERMINATION FACTOR 2-RELATED"/>
    <property type="match status" value="1"/>
</dbReference>
<dbReference type="Proteomes" id="UP000053257">
    <property type="component" value="Unassembled WGS sequence"/>
</dbReference>
<dbReference type="PROSITE" id="PS51194">
    <property type="entry name" value="HELICASE_CTER"/>
    <property type="match status" value="1"/>
</dbReference>
<keyword evidence="7" id="KW-1185">Reference proteome</keyword>
<name>A0A0C3RZI4_PHLG1</name>
<dbReference type="InterPro" id="IPR050628">
    <property type="entry name" value="SNF2_RAD54_helicase_TF"/>
</dbReference>
<dbReference type="GO" id="GO:0005524">
    <property type="term" value="F:ATP binding"/>
    <property type="evidence" value="ECO:0007669"/>
    <property type="project" value="UniProtKB-KW"/>
</dbReference>
<dbReference type="GO" id="GO:0005634">
    <property type="term" value="C:nucleus"/>
    <property type="evidence" value="ECO:0007669"/>
    <property type="project" value="TreeGrafter"/>
</dbReference>
<evidence type="ECO:0000256" key="2">
    <source>
        <dbReference type="ARBA" id="ARBA00022801"/>
    </source>
</evidence>
<sequence>MGSSSFHCAAPANSDLDAPNLGSEILSETSQSDEMSVDNCTLAEIYLSLSSPPGNHNEESAHDDPHVAQILNGGPIPGLTTVLYQYQRRTVAGMMGKEETKGLMPDPTYIIPVIGQEDHISFIQPATKETRCNLPVQQQISGGILCEELGTGKTVMILALIMATIGRLPSPEESHMPVLTPLSLRLSPSPIHAAAREKIPQRYRKWPASPTGQRPGILSLVELALDVARVKPSAACVRKHQNTLQGKGLWTPYSRNSPFYLHYKDEDQEERRSSRHANVNKGPRTMFLSAGTLIVVPANLIDQWTNEINKHCDNSLIQYYIAKDKTPLPSAQQLAFNDIVLISHARISRVEAMRGDPRGLYSWHGICSCPLGPNAKVRVPQCTCERLDNVSPLLQIRWKRLIVDEGNNLCNANTHLFSLLKGLSVESKWIVTGTPTTNLMGLQHGTRELQYPDDEDTTEAVHGPCTQQASASEDQLPAKRVWTRQDRGDLNKLGTMISSFLEVPQFAGKQNAFAKLVIAPLMDPSGPQPGSVQVLRQVMESVMLRHKVDDVEKEIILPVLTYETILLDQDPYAVKDYNCMQAAVNMFLVADGRSETGDFLYYAKAGMGRQSMRNYTENMAQATFWHTFHSDFAYEKDVLAWGKKQLKMDFFPETITPADKQLFKDSVHSIERAVTDPVWCSLQSYSTVYSRVFGLPGPIAAAWSNSPSIIDTYTQRPCVLVDTEHLAQLRIFISEHPHADEPTLIKAGELLREQERLFTARETYAHHRGKVTESNNESDDESDEPKVKVAPTLKVLTKRLVEVQKSLAELGVPPESQNALHRPPVAPSKEWPLAGVRIGNTISAKLNYILKEVHEQSTSNKFLIFSQFPLTLAYVAEGLSSLGIRYTGTVYESAGALSRNVTTFESSETYRVFLMELRYGARGLNIVSASRVIFCEPVWQADVETQAIKRAHRIGQTRPVSVKVLAIRATVEETMINRRADLKHTPGATEELHGTTQKARERYLMTNPRYLPHTPSELNNNNVVLDFPLLPEPPERADSNGDEGNS</sequence>
<reference evidence="6 7" key="1">
    <citation type="journal article" date="2014" name="PLoS Genet.">
        <title>Analysis of the Phlebiopsis gigantea genome, transcriptome and secretome provides insight into its pioneer colonization strategies of wood.</title>
        <authorList>
            <person name="Hori C."/>
            <person name="Ishida T."/>
            <person name="Igarashi K."/>
            <person name="Samejima M."/>
            <person name="Suzuki H."/>
            <person name="Master E."/>
            <person name="Ferreira P."/>
            <person name="Ruiz-Duenas F.J."/>
            <person name="Held B."/>
            <person name="Canessa P."/>
            <person name="Larrondo L.F."/>
            <person name="Schmoll M."/>
            <person name="Druzhinina I.S."/>
            <person name="Kubicek C.P."/>
            <person name="Gaskell J.A."/>
            <person name="Kersten P."/>
            <person name="St John F."/>
            <person name="Glasner J."/>
            <person name="Sabat G."/>
            <person name="Splinter BonDurant S."/>
            <person name="Syed K."/>
            <person name="Yadav J."/>
            <person name="Mgbeahuruike A.C."/>
            <person name="Kovalchuk A."/>
            <person name="Asiegbu F.O."/>
            <person name="Lackner G."/>
            <person name="Hoffmeister D."/>
            <person name="Rencoret J."/>
            <person name="Gutierrez A."/>
            <person name="Sun H."/>
            <person name="Lindquist E."/>
            <person name="Barry K."/>
            <person name="Riley R."/>
            <person name="Grigoriev I.V."/>
            <person name="Henrissat B."/>
            <person name="Kues U."/>
            <person name="Berka R.M."/>
            <person name="Martinez A.T."/>
            <person name="Covert S.F."/>
            <person name="Blanchette R.A."/>
            <person name="Cullen D."/>
        </authorList>
    </citation>
    <scope>NUCLEOTIDE SEQUENCE [LARGE SCALE GENOMIC DNA]</scope>
    <source>
        <strain evidence="6 7">11061_1 CR5-6</strain>
    </source>
</reference>
<evidence type="ECO:0000259" key="5">
    <source>
        <dbReference type="PROSITE" id="PS51194"/>
    </source>
</evidence>
<dbReference type="GO" id="GO:0016787">
    <property type="term" value="F:hydrolase activity"/>
    <property type="evidence" value="ECO:0007669"/>
    <property type="project" value="UniProtKB-KW"/>
</dbReference>
<dbReference type="AlphaFoldDB" id="A0A0C3RZI4"/>
<dbReference type="GO" id="GO:0006281">
    <property type="term" value="P:DNA repair"/>
    <property type="evidence" value="ECO:0007669"/>
    <property type="project" value="TreeGrafter"/>
</dbReference>
<dbReference type="PANTHER" id="PTHR45626:SF51">
    <property type="entry name" value="SNF2-RELATED DOMAIN-CONTAINING PROTEIN"/>
    <property type="match status" value="1"/>
</dbReference>
<gene>
    <name evidence="6" type="ORF">PHLGIDRAFT_35256</name>
</gene>
<dbReference type="OrthoDB" id="2801544at2759"/>
<evidence type="ECO:0000256" key="3">
    <source>
        <dbReference type="ARBA" id="ARBA00022840"/>
    </source>
</evidence>
<dbReference type="InterPro" id="IPR000330">
    <property type="entry name" value="SNF2_N"/>
</dbReference>
<keyword evidence="3" id="KW-0067">ATP-binding</keyword>
<dbReference type="InterPro" id="IPR027417">
    <property type="entry name" value="P-loop_NTPase"/>
</dbReference>
<evidence type="ECO:0000313" key="6">
    <source>
        <dbReference type="EMBL" id="KIP07791.1"/>
    </source>
</evidence>
<dbReference type="Pfam" id="PF00176">
    <property type="entry name" value="SNF2-rel_dom"/>
    <property type="match status" value="1"/>
</dbReference>
<evidence type="ECO:0000256" key="1">
    <source>
        <dbReference type="ARBA" id="ARBA00022741"/>
    </source>
</evidence>
<dbReference type="InterPro" id="IPR049730">
    <property type="entry name" value="SNF2/RAD54-like_C"/>
</dbReference>
<dbReference type="Pfam" id="PF00271">
    <property type="entry name" value="Helicase_C"/>
    <property type="match status" value="1"/>
</dbReference>
<dbReference type="InterPro" id="IPR001650">
    <property type="entry name" value="Helicase_C-like"/>
</dbReference>
<keyword evidence="2" id="KW-0378">Hydrolase</keyword>
<feature type="domain" description="Helicase C-terminal" evidence="5">
    <location>
        <begin position="845"/>
        <end position="1000"/>
    </location>
</feature>